<dbReference type="Gene3D" id="1.10.472.10">
    <property type="entry name" value="Cyclin-like"/>
    <property type="match status" value="1"/>
</dbReference>
<feature type="compositionally biased region" description="Low complexity" evidence="1">
    <location>
        <begin position="457"/>
        <end position="472"/>
    </location>
</feature>
<evidence type="ECO:0000256" key="1">
    <source>
        <dbReference type="SAM" id="MobiDB-lite"/>
    </source>
</evidence>
<dbReference type="PANTHER" id="PTHR15615:SF36">
    <property type="entry name" value="PHO85 CYCLIN-5"/>
    <property type="match status" value="1"/>
</dbReference>
<accession>A0ABR3FLJ8</accession>
<protein>
    <submittedName>
        <fullName evidence="2">Uncharacterized protein</fullName>
    </submittedName>
</protein>
<reference evidence="2 3" key="1">
    <citation type="submission" date="2024-02" db="EMBL/GenBank/DDBJ databases">
        <title>A draft genome for the cacao thread blight pathogen Marasmius crinis-equi.</title>
        <authorList>
            <person name="Cohen S.P."/>
            <person name="Baruah I.K."/>
            <person name="Amoako-Attah I."/>
            <person name="Bukari Y."/>
            <person name="Meinhardt L.W."/>
            <person name="Bailey B.A."/>
        </authorList>
    </citation>
    <scope>NUCLEOTIDE SEQUENCE [LARGE SCALE GENOMIC DNA]</scope>
    <source>
        <strain evidence="2 3">GH-76</strain>
    </source>
</reference>
<dbReference type="Proteomes" id="UP001465976">
    <property type="component" value="Unassembled WGS sequence"/>
</dbReference>
<keyword evidence="3" id="KW-1185">Reference proteome</keyword>
<feature type="compositionally biased region" description="Polar residues" evidence="1">
    <location>
        <begin position="313"/>
        <end position="324"/>
    </location>
</feature>
<feature type="region of interest" description="Disordered" evidence="1">
    <location>
        <begin position="190"/>
        <end position="211"/>
    </location>
</feature>
<gene>
    <name evidence="2" type="ORF">V5O48_005699</name>
</gene>
<dbReference type="EMBL" id="JBAHYK010000233">
    <property type="protein sequence ID" value="KAL0576290.1"/>
    <property type="molecule type" value="Genomic_DNA"/>
</dbReference>
<proteinExistence type="predicted"/>
<dbReference type="PANTHER" id="PTHR15615">
    <property type="match status" value="1"/>
</dbReference>
<comment type="caution">
    <text evidence="2">The sequence shown here is derived from an EMBL/GenBank/DDBJ whole genome shotgun (WGS) entry which is preliminary data.</text>
</comment>
<dbReference type="InterPro" id="IPR013922">
    <property type="entry name" value="Cyclin_PHO80-like"/>
</dbReference>
<sequence>MVPGVENSPLPTSSSSNLVNPSSTQRRNTQLPSPVSPTTHPSPPNASPAPSAQCNESLEALLNPRNNVPVRGFVHEVLRRSRTSGTVLQTALCYLEAIRAKLPELIRQEKAGEGVKGELELDSRITPATEAELELEALMSASSSCSSGMPTLIVNDSGDAMDTVKVFDCDSEVDSSAPCAGASAYGLDGGVPQAPAGDDTLKKSKSASPPLAPLPPLPSPLLCPRRAFLASLILASKFTQDKCYSNRAWAKLSGLPPREIGRCERALGDMLEWRLWVGKSPASSSPSPASTPASQTIVPGAAVGSTKTVTRCQSESNLRSSASERSAFLATDKPTDGQKASPVLAKNSPLLTRPLVRRSGSGLRRASTLPAEAFSSPIASSSSARQYLSSRARNNNAVAQWIINSHGQSHAEQIDQEMYSPEMDGFRSEYETPSTTNGNGTANHVTCSLSPYPPTPGLSYSPSSSTTESSLESGDRTIQMSAFSSFEDGSMTGSFGSVGSLNALLGGCGSSALSSSGLGGTVPWTNASSPAGNCAPNLNSNVGCKFAVPGTNVPPFINIEHPLDGYHGWSMGSAVGTMVV</sequence>
<feature type="compositionally biased region" description="Polar residues" evidence="1">
    <location>
        <begin position="431"/>
        <end position="447"/>
    </location>
</feature>
<dbReference type="CDD" id="cd20557">
    <property type="entry name" value="CYCLIN_ScPCL1-like"/>
    <property type="match status" value="1"/>
</dbReference>
<feature type="region of interest" description="Disordered" evidence="1">
    <location>
        <begin position="425"/>
        <end position="473"/>
    </location>
</feature>
<feature type="compositionally biased region" description="Low complexity" evidence="1">
    <location>
        <begin position="7"/>
        <end position="24"/>
    </location>
</feature>
<feature type="region of interest" description="Disordered" evidence="1">
    <location>
        <begin position="1"/>
        <end position="53"/>
    </location>
</feature>
<organism evidence="2 3">
    <name type="scientific">Marasmius crinis-equi</name>
    <dbReference type="NCBI Taxonomy" id="585013"/>
    <lineage>
        <taxon>Eukaryota</taxon>
        <taxon>Fungi</taxon>
        <taxon>Dikarya</taxon>
        <taxon>Basidiomycota</taxon>
        <taxon>Agaricomycotina</taxon>
        <taxon>Agaricomycetes</taxon>
        <taxon>Agaricomycetidae</taxon>
        <taxon>Agaricales</taxon>
        <taxon>Marasmiineae</taxon>
        <taxon>Marasmiaceae</taxon>
        <taxon>Marasmius</taxon>
    </lineage>
</organism>
<evidence type="ECO:0000313" key="2">
    <source>
        <dbReference type="EMBL" id="KAL0576290.1"/>
    </source>
</evidence>
<name>A0ABR3FLJ8_9AGAR</name>
<evidence type="ECO:0000313" key="3">
    <source>
        <dbReference type="Proteomes" id="UP001465976"/>
    </source>
</evidence>
<feature type="region of interest" description="Disordered" evidence="1">
    <location>
        <begin position="313"/>
        <end position="342"/>
    </location>
</feature>